<feature type="compositionally biased region" description="Acidic residues" evidence="4">
    <location>
        <begin position="92"/>
        <end position="141"/>
    </location>
</feature>
<dbReference type="InterPro" id="IPR016024">
    <property type="entry name" value="ARM-type_fold"/>
</dbReference>
<sequence length="707" mass="81646">MGKKKLQEMNVDEFMKHGIDSDESDKEESELLEEESLLADEDEEKHQRKNEKKDESNTGSAESTNQTKGKSHKAQLERLKENDPEFFKYLQENDEELLEFSGEEENEDSDVNDDQNDEKDDDESEDIDGNDPQEEEEEEEDKSTKVTHQMIADWKADLEKDKLKTLKTVMSAFHASVTVMAPTEEEPSKKLRFSAKEGSVFNSLATLCLKHSIRILDKNIQYSKEKKGKSTSLPSTSKNWGKIKVTIKQYMMDLLQLLRQMSESSMLAIILRHCQLLAPYFCCFPKILKMLIKRLIRMWSGGEEHVRVLAFMCVRKSLTLQPNLFEFVLKKMYFGFVQNTKFVTPKTKPMLIFMQNSLVEMFSLNETTTYQHAFIYIRQLAIHLRNAITVKKKDGHLAVYNWQFISCLQLWSRVIGELHGEILKPLVYPIVQITIGVLRLVPSARYYPIRFQCIDILNYISEKTGVYIPTASFVLEAIESKEFLKKPATSDKSPDLKSVLKVSKSQVTSKAFQDAIADLSFESLLEHYVIYSNSIAFPELIFPVCHRLKRLSKNCKVFKLRKDMKTLVDKIQKHGESLNKERNNVNFSPKDTDQVRDWEAKQKAKKNSLDHFFATWKEMKSVTANEVDGDDVTKEDGEEADEEEIGGKKTKSNTRKRKGQPASEKDDSKKTDAPKSKKSKKKTKQPSRQPKNDEEDVLEDFQFSDDE</sequence>
<feature type="compositionally biased region" description="Basic and acidic residues" evidence="4">
    <location>
        <begin position="663"/>
        <end position="675"/>
    </location>
</feature>
<reference evidence="5" key="1">
    <citation type="submission" date="2021-01" db="UniProtKB">
        <authorList>
            <consortium name="EnsemblMetazoa"/>
        </authorList>
    </citation>
    <scope>IDENTIFICATION</scope>
</reference>
<feature type="compositionally biased region" description="Acidic residues" evidence="4">
    <location>
        <begin position="693"/>
        <end position="707"/>
    </location>
</feature>
<dbReference type="AlphaFoldDB" id="A0A7M6DMV9"/>
<feature type="region of interest" description="Disordered" evidence="4">
    <location>
        <begin position="1"/>
        <end position="147"/>
    </location>
</feature>
<accession>A0A7M6DMV9</accession>
<evidence type="ECO:0000313" key="6">
    <source>
        <dbReference type="Proteomes" id="UP000594262"/>
    </source>
</evidence>
<comment type="similarity">
    <text evidence="2">Belongs to the NOC2 family.</text>
</comment>
<feature type="compositionally biased region" description="Basic residues" evidence="4">
    <location>
        <begin position="676"/>
        <end position="685"/>
    </location>
</feature>
<dbReference type="GO" id="GO:0042393">
    <property type="term" value="F:histone binding"/>
    <property type="evidence" value="ECO:0007669"/>
    <property type="project" value="TreeGrafter"/>
</dbReference>
<evidence type="ECO:0000256" key="4">
    <source>
        <dbReference type="SAM" id="MobiDB-lite"/>
    </source>
</evidence>
<name>A0A7M6DMV9_9CNID</name>
<dbReference type="GO" id="GO:0042273">
    <property type="term" value="P:ribosomal large subunit biogenesis"/>
    <property type="evidence" value="ECO:0007669"/>
    <property type="project" value="TreeGrafter"/>
</dbReference>
<dbReference type="GO" id="GO:0003714">
    <property type="term" value="F:transcription corepressor activity"/>
    <property type="evidence" value="ECO:0007669"/>
    <property type="project" value="TreeGrafter"/>
</dbReference>
<dbReference type="GO" id="GO:0030691">
    <property type="term" value="C:Noc2p-Noc3p complex"/>
    <property type="evidence" value="ECO:0007669"/>
    <property type="project" value="TreeGrafter"/>
</dbReference>
<dbReference type="PANTHER" id="PTHR12687">
    <property type="entry name" value="NUCLEOLAR COMPLEX 2 AND RAD4-RELATED"/>
    <property type="match status" value="1"/>
</dbReference>
<keyword evidence="6" id="KW-1185">Reference proteome</keyword>
<dbReference type="GO" id="GO:0005730">
    <property type="term" value="C:nucleolus"/>
    <property type="evidence" value="ECO:0007669"/>
    <property type="project" value="TreeGrafter"/>
</dbReference>
<evidence type="ECO:0008006" key="7">
    <source>
        <dbReference type="Google" id="ProtNLM"/>
    </source>
</evidence>
<dbReference type="GO" id="GO:0005654">
    <property type="term" value="C:nucleoplasm"/>
    <property type="evidence" value="ECO:0007669"/>
    <property type="project" value="TreeGrafter"/>
</dbReference>
<evidence type="ECO:0000256" key="1">
    <source>
        <dbReference type="ARBA" id="ARBA00004123"/>
    </source>
</evidence>
<protein>
    <recommendedName>
        <fullName evidence="7">Nucleolar complex protein 2 homolog</fullName>
    </recommendedName>
</protein>
<comment type="subcellular location">
    <subcellularLocation>
        <location evidence="1">Nucleus</location>
    </subcellularLocation>
</comment>
<feature type="compositionally biased region" description="Basic residues" evidence="4">
    <location>
        <begin position="648"/>
        <end position="659"/>
    </location>
</feature>
<dbReference type="GeneID" id="136798793"/>
<dbReference type="GO" id="GO:0000122">
    <property type="term" value="P:negative regulation of transcription by RNA polymerase II"/>
    <property type="evidence" value="ECO:0007669"/>
    <property type="project" value="TreeGrafter"/>
</dbReference>
<keyword evidence="3" id="KW-0539">Nucleus</keyword>
<feature type="compositionally biased region" description="Polar residues" evidence="4">
    <location>
        <begin position="57"/>
        <end position="68"/>
    </location>
</feature>
<dbReference type="Pfam" id="PF03715">
    <property type="entry name" value="Noc2"/>
    <property type="match status" value="1"/>
</dbReference>
<evidence type="ECO:0000256" key="3">
    <source>
        <dbReference type="ARBA" id="ARBA00023242"/>
    </source>
</evidence>
<dbReference type="OrthoDB" id="10266662at2759"/>
<dbReference type="SUPFAM" id="SSF48371">
    <property type="entry name" value="ARM repeat"/>
    <property type="match status" value="1"/>
</dbReference>
<dbReference type="PANTHER" id="PTHR12687:SF4">
    <property type="entry name" value="NUCLEOLAR COMPLEX PROTEIN 2 HOMOLOG"/>
    <property type="match status" value="1"/>
</dbReference>
<feature type="region of interest" description="Disordered" evidence="4">
    <location>
        <begin position="627"/>
        <end position="707"/>
    </location>
</feature>
<dbReference type="GO" id="GO:0030690">
    <property type="term" value="C:Noc1p-Noc2p complex"/>
    <property type="evidence" value="ECO:0007669"/>
    <property type="project" value="TreeGrafter"/>
</dbReference>
<evidence type="ECO:0000313" key="5">
    <source>
        <dbReference type="EnsemblMetazoa" id="CLYHEMP016911.1"/>
    </source>
</evidence>
<evidence type="ECO:0000256" key="2">
    <source>
        <dbReference type="ARBA" id="ARBA00005907"/>
    </source>
</evidence>
<feature type="compositionally biased region" description="Basic and acidic residues" evidence="4">
    <location>
        <begin position="74"/>
        <end position="86"/>
    </location>
</feature>
<proteinExistence type="inferred from homology"/>
<dbReference type="RefSeq" id="XP_066911565.1">
    <property type="nucleotide sequence ID" value="XM_067055464.1"/>
</dbReference>
<dbReference type="Proteomes" id="UP000594262">
    <property type="component" value="Unplaced"/>
</dbReference>
<feature type="compositionally biased region" description="Acidic residues" evidence="4">
    <location>
        <begin position="21"/>
        <end position="43"/>
    </location>
</feature>
<dbReference type="InterPro" id="IPR005343">
    <property type="entry name" value="Noc2"/>
</dbReference>
<dbReference type="EnsemblMetazoa" id="CLYHEMT016911.1">
    <property type="protein sequence ID" value="CLYHEMP016911.1"/>
    <property type="gene ID" value="CLYHEMG016911"/>
</dbReference>
<organism evidence="5 6">
    <name type="scientific">Clytia hemisphaerica</name>
    <dbReference type="NCBI Taxonomy" id="252671"/>
    <lineage>
        <taxon>Eukaryota</taxon>
        <taxon>Metazoa</taxon>
        <taxon>Cnidaria</taxon>
        <taxon>Hydrozoa</taxon>
        <taxon>Hydroidolina</taxon>
        <taxon>Leptothecata</taxon>
        <taxon>Obeliida</taxon>
        <taxon>Clytiidae</taxon>
        <taxon>Clytia</taxon>
    </lineage>
</organism>